<dbReference type="SUPFAM" id="SSF48576">
    <property type="entry name" value="Terpenoid synthases"/>
    <property type="match status" value="1"/>
</dbReference>
<evidence type="ECO:0000313" key="4">
    <source>
        <dbReference type="Proteomes" id="UP000238362"/>
    </source>
</evidence>
<comment type="cofactor">
    <cofactor evidence="2">
        <name>Mg(2+)</name>
        <dbReference type="ChEBI" id="CHEBI:18420"/>
    </cofactor>
</comment>
<reference evidence="3 4" key="1">
    <citation type="submission" date="2018-03" db="EMBL/GenBank/DDBJ databases">
        <title>Genomic Encyclopedia of Type Strains, Phase III (KMG-III): the genomes of soil and plant-associated and newly described type strains.</title>
        <authorList>
            <person name="Whitman W."/>
        </authorList>
    </citation>
    <scope>NUCLEOTIDE SEQUENCE [LARGE SCALE GENOMIC DNA]</scope>
    <source>
        <strain evidence="3 4">CGMCC 4.7125</strain>
    </source>
</reference>
<dbReference type="SFLD" id="SFLDG01020">
    <property type="entry name" value="Terpene_Cyclase_Like_2"/>
    <property type="match status" value="1"/>
</dbReference>
<dbReference type="Pfam" id="PF19086">
    <property type="entry name" value="Terpene_syn_C_2"/>
    <property type="match status" value="1"/>
</dbReference>
<dbReference type="OrthoDB" id="3676909at2"/>
<evidence type="ECO:0000256" key="2">
    <source>
        <dbReference type="RuleBase" id="RU366034"/>
    </source>
</evidence>
<dbReference type="Gene3D" id="1.10.600.10">
    <property type="entry name" value="Farnesyl Diphosphate Synthase"/>
    <property type="match status" value="1"/>
</dbReference>
<dbReference type="EC" id="4.2.3.-" evidence="2"/>
<protein>
    <recommendedName>
        <fullName evidence="2">Terpene synthase</fullName>
        <ecNumber evidence="2">4.2.3.-</ecNumber>
    </recommendedName>
</protein>
<gene>
    <name evidence="3" type="ORF">B0I33_11012</name>
</gene>
<proteinExistence type="inferred from homology"/>
<accession>A0A2T0LNX7</accession>
<keyword evidence="4" id="KW-1185">Reference proteome</keyword>
<name>A0A2T0LNX7_9PSEU</name>
<dbReference type="GO" id="GO:0046872">
    <property type="term" value="F:metal ion binding"/>
    <property type="evidence" value="ECO:0007669"/>
    <property type="project" value="UniProtKB-KW"/>
</dbReference>
<dbReference type="EMBL" id="PVNH01000010">
    <property type="protein sequence ID" value="PRX44914.1"/>
    <property type="molecule type" value="Genomic_DNA"/>
</dbReference>
<comment type="similarity">
    <text evidence="2">Belongs to the terpene synthase family.</text>
</comment>
<evidence type="ECO:0000313" key="3">
    <source>
        <dbReference type="EMBL" id="PRX44914.1"/>
    </source>
</evidence>
<sequence length="342" mass="37743">MPDISLPACFHLPEIPEPVPARAHPQAAELEQHTGELLTTLLQDDGTEVRLTEFLGQRTALWAALAYPDAAYDELVDICLFHHVMYLVDDLFTTAAPVRPDAARDLFRRVLGVLRGDPPPQDLPFSSALLRSSTSFREKMPAALHRRFLAAVEDMFHGHVAEYHAEEADLSDYLRRRCGPPGSLGSGSAGAKHCYALLEYGLGLDLADELTRDPALTALHDLATEHEVLFNDLFSLRKELSESSCVNSVLVVMRQSGCGLQEAVDTVADRVIRRGREFVALRARLDATAAPGTRTYLASLARLMAGNQLWSYVAPRYHGPHHVWTGNRSGPVVLDRHKTLIG</sequence>
<dbReference type="PANTHER" id="PTHR35201">
    <property type="entry name" value="TERPENE SYNTHASE"/>
    <property type="match status" value="1"/>
</dbReference>
<dbReference type="AlphaFoldDB" id="A0A2T0LNX7"/>
<dbReference type="GO" id="GO:0010333">
    <property type="term" value="F:terpene synthase activity"/>
    <property type="evidence" value="ECO:0007669"/>
    <property type="project" value="InterPro"/>
</dbReference>
<comment type="caution">
    <text evidence="3">The sequence shown here is derived from an EMBL/GenBank/DDBJ whole genome shotgun (WGS) entry which is preliminary data.</text>
</comment>
<dbReference type="SFLD" id="SFLDS00005">
    <property type="entry name" value="Isoprenoid_Synthase_Type_I"/>
    <property type="match status" value="1"/>
</dbReference>
<dbReference type="Proteomes" id="UP000238362">
    <property type="component" value="Unassembled WGS sequence"/>
</dbReference>
<evidence type="ECO:0000256" key="1">
    <source>
        <dbReference type="ARBA" id="ARBA00023239"/>
    </source>
</evidence>
<dbReference type="RefSeq" id="WP_106180882.1">
    <property type="nucleotide sequence ID" value="NZ_PVNH01000010.1"/>
</dbReference>
<keyword evidence="2" id="KW-0460">Magnesium</keyword>
<keyword evidence="1 2" id="KW-0456">Lyase</keyword>
<dbReference type="PANTHER" id="PTHR35201:SF4">
    <property type="entry name" value="BETA-PINACENE SYNTHASE-RELATED"/>
    <property type="match status" value="1"/>
</dbReference>
<dbReference type="InterPro" id="IPR008949">
    <property type="entry name" value="Isoprenoid_synthase_dom_sf"/>
</dbReference>
<organism evidence="3 4">
    <name type="scientific">Prauserella shujinwangii</name>
    <dbReference type="NCBI Taxonomy" id="1453103"/>
    <lineage>
        <taxon>Bacteria</taxon>
        <taxon>Bacillati</taxon>
        <taxon>Actinomycetota</taxon>
        <taxon>Actinomycetes</taxon>
        <taxon>Pseudonocardiales</taxon>
        <taxon>Pseudonocardiaceae</taxon>
        <taxon>Prauserella</taxon>
    </lineage>
</organism>
<keyword evidence="2" id="KW-0479">Metal-binding</keyword>
<dbReference type="InterPro" id="IPR034686">
    <property type="entry name" value="Terpene_cyclase-like_2"/>
</dbReference>